<dbReference type="Gene3D" id="3.30.930.10">
    <property type="entry name" value="Bira Bifunctional Protein, Domain 2"/>
    <property type="match status" value="1"/>
</dbReference>
<evidence type="ECO:0000313" key="3">
    <source>
        <dbReference type="Proteomes" id="UP001557465"/>
    </source>
</evidence>
<dbReference type="PROSITE" id="PS51733">
    <property type="entry name" value="BPL_LPL_CATALYTIC"/>
    <property type="match status" value="1"/>
</dbReference>
<protein>
    <submittedName>
        <fullName evidence="2">Biotin/lipoate A/B protein ligase family protein</fullName>
    </submittedName>
</protein>
<dbReference type="PANTHER" id="PTHR43679:SF2">
    <property type="entry name" value="OCTANOYL-[GCVH]:PROTEIN N-OCTANOYLTRANSFERASE"/>
    <property type="match status" value="1"/>
</dbReference>
<dbReference type="InterPro" id="IPR004143">
    <property type="entry name" value="BPL_LPL_catalytic"/>
</dbReference>
<evidence type="ECO:0000259" key="1">
    <source>
        <dbReference type="PROSITE" id="PS51733"/>
    </source>
</evidence>
<sequence>MTMTAADSPVREMALADALEWEAARLADIAAGRRDAAAMLWSCERALVAPASLSRHPGFERACLHANDAGWPVHLRATGGDLVPQSPDIVNLSVLFRASREGASGLEDAYRRLTAPICGALSDAGISSCYGDVPGAFCDGRFNITVLGRKFAGTAQRWRPMTDGNAIQSHALMLMRPPDENMIATLNRFYHDCGINRVIDASAHVGLHDILQKDVSKLAQHRFLRMIAVLAHESLARAPTAKRRR</sequence>
<accession>A0ABV3TRB6</accession>
<dbReference type="InterPro" id="IPR050664">
    <property type="entry name" value="Octanoyltrans_LipM/LipL"/>
</dbReference>
<name>A0ABV3TRB6_9RHOB</name>
<keyword evidence="3" id="KW-1185">Reference proteome</keyword>
<dbReference type="InterPro" id="IPR045864">
    <property type="entry name" value="aa-tRNA-synth_II/BPL/LPL"/>
</dbReference>
<dbReference type="GO" id="GO:0016874">
    <property type="term" value="F:ligase activity"/>
    <property type="evidence" value="ECO:0007669"/>
    <property type="project" value="UniProtKB-KW"/>
</dbReference>
<dbReference type="EMBL" id="JBFRYC010000027">
    <property type="protein sequence ID" value="MEX1663732.1"/>
    <property type="molecule type" value="Genomic_DNA"/>
</dbReference>
<dbReference type="PANTHER" id="PTHR43679">
    <property type="entry name" value="OCTANOYLTRANSFERASE LIPM-RELATED"/>
    <property type="match status" value="1"/>
</dbReference>
<dbReference type="Pfam" id="PF21948">
    <property type="entry name" value="LplA-B_cat"/>
    <property type="match status" value="1"/>
</dbReference>
<dbReference type="SUPFAM" id="SSF55681">
    <property type="entry name" value="Class II aaRS and biotin synthetases"/>
    <property type="match status" value="1"/>
</dbReference>
<dbReference type="Proteomes" id="UP001557465">
    <property type="component" value="Unassembled WGS sequence"/>
</dbReference>
<gene>
    <name evidence="2" type="ORF">AB4874_19330</name>
</gene>
<comment type="caution">
    <text evidence="2">The sequence shown here is derived from an EMBL/GenBank/DDBJ whole genome shotgun (WGS) entry which is preliminary data.</text>
</comment>
<feature type="domain" description="BPL/LPL catalytic" evidence="1">
    <location>
        <begin position="34"/>
        <end position="226"/>
    </location>
</feature>
<keyword evidence="2" id="KW-0436">Ligase</keyword>
<evidence type="ECO:0000313" key="2">
    <source>
        <dbReference type="EMBL" id="MEX1663732.1"/>
    </source>
</evidence>
<organism evidence="2 3">
    <name type="scientific">Thioclava arctica</name>
    <dbReference type="NCBI Taxonomy" id="3238301"/>
    <lineage>
        <taxon>Bacteria</taxon>
        <taxon>Pseudomonadati</taxon>
        <taxon>Pseudomonadota</taxon>
        <taxon>Alphaproteobacteria</taxon>
        <taxon>Rhodobacterales</taxon>
        <taxon>Paracoccaceae</taxon>
        <taxon>Thioclava</taxon>
    </lineage>
</organism>
<proteinExistence type="predicted"/>
<reference evidence="2 3" key="1">
    <citation type="journal article" date="2011" name="Int. J. Syst. Evol. Microbiol.">
        <title>Zhongshania antarctica gen. nov., sp. nov. and Zhongshania guokunii sp. nov., gammaproteobacteria respectively isolated from coastal attached (fast) ice and surface seawater of the Antarctic.</title>
        <authorList>
            <person name="Li H.J."/>
            <person name="Zhang X.Y."/>
            <person name="Chen C.X."/>
            <person name="Zhang Y.J."/>
            <person name="Gao Z.M."/>
            <person name="Yu Y."/>
            <person name="Chen X.L."/>
            <person name="Chen B."/>
            <person name="Zhang Y.Z."/>
        </authorList>
    </citation>
    <scope>NUCLEOTIDE SEQUENCE [LARGE SCALE GENOMIC DNA]</scope>
    <source>
        <strain evidence="2 3">15-R06ZXC-3</strain>
    </source>
</reference>